<feature type="binding site" evidence="15">
    <location>
        <position position="99"/>
    </location>
    <ligand>
        <name>phosphate</name>
        <dbReference type="ChEBI" id="CHEBI:43474"/>
    </ligand>
</feature>
<feature type="binding site" evidence="15">
    <location>
        <position position="155"/>
    </location>
    <ligand>
        <name>substrate</name>
    </ligand>
</feature>
<evidence type="ECO:0000256" key="5">
    <source>
        <dbReference type="ARBA" id="ARBA00011738"/>
    </source>
</evidence>
<comment type="catalytic activity">
    <reaction evidence="14 15">
        <text>L-aspartate 4-semialdehyde + phosphate + NADP(+) = 4-phospho-L-aspartate + NADPH + H(+)</text>
        <dbReference type="Rhea" id="RHEA:24284"/>
        <dbReference type="ChEBI" id="CHEBI:15378"/>
        <dbReference type="ChEBI" id="CHEBI:43474"/>
        <dbReference type="ChEBI" id="CHEBI:57535"/>
        <dbReference type="ChEBI" id="CHEBI:57783"/>
        <dbReference type="ChEBI" id="CHEBI:58349"/>
        <dbReference type="ChEBI" id="CHEBI:537519"/>
        <dbReference type="EC" id="1.2.1.11"/>
    </reaction>
</comment>
<dbReference type="InterPro" id="IPR012280">
    <property type="entry name" value="Semialdhyde_DH_dimer_dom"/>
</dbReference>
<feature type="binding site" evidence="15">
    <location>
        <begin position="12"/>
        <end position="15"/>
    </location>
    <ligand>
        <name>NADP(+)</name>
        <dbReference type="ChEBI" id="CHEBI:58349"/>
    </ligand>
</feature>
<evidence type="ECO:0000256" key="4">
    <source>
        <dbReference type="ARBA" id="ARBA00010584"/>
    </source>
</evidence>
<comment type="pathway">
    <text evidence="3 15">Amino-acid biosynthesis; L-threonine biosynthesis; L-threonine from L-aspartate: step 2/5.</text>
</comment>
<dbReference type="GO" id="GO:0009089">
    <property type="term" value="P:lysine biosynthetic process via diaminopimelate"/>
    <property type="evidence" value="ECO:0007669"/>
    <property type="project" value="UniProtKB-UniRule"/>
</dbReference>
<comment type="pathway">
    <text evidence="2 15">Amino-acid biosynthesis; L-lysine biosynthesis via DAP pathway; (S)-tetrahydrodipicolinate from L-aspartate: step 2/4.</text>
</comment>
<keyword evidence="8 15" id="KW-0791">Threonine biosynthesis</keyword>
<dbReference type="Proteomes" id="UP000192731">
    <property type="component" value="Unassembled WGS sequence"/>
</dbReference>
<evidence type="ECO:0000256" key="11">
    <source>
        <dbReference type="ARBA" id="ARBA00023002"/>
    </source>
</evidence>
<evidence type="ECO:0000313" key="19">
    <source>
        <dbReference type="Proteomes" id="UP000192731"/>
    </source>
</evidence>
<dbReference type="UniPathway" id="UPA00051">
    <property type="reaction ID" value="UER00464"/>
</dbReference>
<dbReference type="STRING" id="656914.SAMN00017405_0227"/>
<evidence type="ECO:0000313" key="18">
    <source>
        <dbReference type="EMBL" id="SMB94529.1"/>
    </source>
</evidence>
<feature type="binding site" evidence="15">
    <location>
        <begin position="158"/>
        <end position="159"/>
    </location>
    <ligand>
        <name>NADP(+)</name>
        <dbReference type="ChEBI" id="CHEBI:58349"/>
    </ligand>
</feature>
<keyword evidence="11 15" id="KW-0560">Oxidoreductase</keyword>
<dbReference type="AlphaFoldDB" id="A0A1W1VMC3"/>
<evidence type="ECO:0000256" key="7">
    <source>
        <dbReference type="ARBA" id="ARBA00022605"/>
    </source>
</evidence>
<comment type="function">
    <text evidence="15">Catalyzes the NADPH-dependent formation of L-aspartate-semialdehyde (L-ASA) by the reductive dephosphorylation of L-aspartyl-4-phosphate.</text>
</comment>
<dbReference type="GO" id="GO:0071266">
    <property type="term" value="P:'de novo' L-methionine biosynthetic process"/>
    <property type="evidence" value="ECO:0007669"/>
    <property type="project" value="UniProtKB-UniRule"/>
</dbReference>
<feature type="binding site" evidence="15">
    <location>
        <position position="314"/>
    </location>
    <ligand>
        <name>NADP(+)</name>
        <dbReference type="ChEBI" id="CHEBI:58349"/>
    </ligand>
</feature>
<dbReference type="UniPathway" id="UPA00034">
    <property type="reaction ID" value="UER00016"/>
</dbReference>
<dbReference type="Pfam" id="PF02774">
    <property type="entry name" value="Semialdhyde_dhC"/>
    <property type="match status" value="1"/>
</dbReference>
<dbReference type="InterPro" id="IPR000534">
    <property type="entry name" value="Semialdehyde_DH_NAD-bd"/>
</dbReference>
<feature type="binding site" evidence="15">
    <location>
        <position position="234"/>
    </location>
    <ligand>
        <name>substrate</name>
    </ligand>
</feature>
<dbReference type="CDD" id="cd18131">
    <property type="entry name" value="ASADH_C_bac_euk_like"/>
    <property type="match status" value="1"/>
</dbReference>
<dbReference type="OrthoDB" id="9805684at2"/>
<dbReference type="PANTHER" id="PTHR46278">
    <property type="entry name" value="DEHYDROGENASE, PUTATIVE-RELATED"/>
    <property type="match status" value="1"/>
</dbReference>
<keyword evidence="7 15" id="KW-0028">Amino-acid biosynthesis</keyword>
<feature type="binding site" evidence="15">
    <location>
        <position position="180"/>
    </location>
    <ligand>
        <name>NADP(+)</name>
        <dbReference type="ChEBI" id="CHEBI:58349"/>
    </ligand>
</feature>
<proteinExistence type="inferred from homology"/>
<dbReference type="GO" id="GO:0019877">
    <property type="term" value="P:diaminopimelate biosynthetic process"/>
    <property type="evidence" value="ECO:0007669"/>
    <property type="project" value="UniProtKB-UniRule"/>
</dbReference>
<dbReference type="GO" id="GO:0051287">
    <property type="term" value="F:NAD binding"/>
    <property type="evidence" value="ECO:0007669"/>
    <property type="project" value="InterPro"/>
</dbReference>
<gene>
    <name evidence="15" type="primary">asd</name>
    <name evidence="18" type="ORF">SAMN00017405_0227</name>
</gene>
<protein>
    <recommendedName>
        <fullName evidence="6 15">Aspartate-semialdehyde dehydrogenase</fullName>
        <shortName evidence="15">ASA dehydrogenase</shortName>
        <shortName evidence="15">ASADH</shortName>
        <ecNumber evidence="6 15">1.2.1.11</ecNumber>
    </recommendedName>
    <alternativeName>
        <fullName evidence="15">Aspartate-beta-semialdehyde dehydrogenase</fullName>
    </alternativeName>
</protein>
<dbReference type="InterPro" id="IPR036291">
    <property type="entry name" value="NAD(P)-bd_dom_sf"/>
</dbReference>
<dbReference type="CDD" id="cd02316">
    <property type="entry name" value="VcASADH2_like_N"/>
    <property type="match status" value="1"/>
</dbReference>
<evidence type="ECO:0000256" key="14">
    <source>
        <dbReference type="ARBA" id="ARBA00047891"/>
    </source>
</evidence>
<name>A0A1W1VMC3_DESTI</name>
<dbReference type="SUPFAM" id="SSF55347">
    <property type="entry name" value="Glyceraldehyde-3-phosphate dehydrogenase-like, C-terminal domain"/>
    <property type="match status" value="1"/>
</dbReference>
<evidence type="ECO:0000259" key="17">
    <source>
        <dbReference type="SMART" id="SM00859"/>
    </source>
</evidence>
<comment type="similarity">
    <text evidence="4 15">Belongs to the aspartate-semialdehyde dehydrogenase family.</text>
</comment>
<dbReference type="NCBIfam" id="TIGR01296">
    <property type="entry name" value="asd_B"/>
    <property type="match status" value="1"/>
</dbReference>
<dbReference type="GO" id="GO:0050661">
    <property type="term" value="F:NADP binding"/>
    <property type="evidence" value="ECO:0007669"/>
    <property type="project" value="UniProtKB-UniRule"/>
</dbReference>
<evidence type="ECO:0000256" key="1">
    <source>
        <dbReference type="ARBA" id="ARBA00005021"/>
    </source>
</evidence>
<accession>A0A1W1VMC3</accession>
<evidence type="ECO:0000256" key="9">
    <source>
        <dbReference type="ARBA" id="ARBA00022857"/>
    </source>
</evidence>
<organism evidence="18 19">
    <name type="scientific">Desulfonispora thiosulfatigenes DSM 11270</name>
    <dbReference type="NCBI Taxonomy" id="656914"/>
    <lineage>
        <taxon>Bacteria</taxon>
        <taxon>Bacillati</taxon>
        <taxon>Bacillota</taxon>
        <taxon>Clostridia</taxon>
        <taxon>Eubacteriales</taxon>
        <taxon>Peptococcaceae</taxon>
        <taxon>Desulfonispora</taxon>
    </lineage>
</organism>
<dbReference type="GO" id="GO:0046983">
    <property type="term" value="F:protein dimerization activity"/>
    <property type="evidence" value="ECO:0007669"/>
    <property type="project" value="InterPro"/>
</dbReference>
<dbReference type="HAMAP" id="MF_02121">
    <property type="entry name" value="ASADH"/>
    <property type="match status" value="1"/>
</dbReference>
<evidence type="ECO:0000256" key="2">
    <source>
        <dbReference type="ARBA" id="ARBA00005076"/>
    </source>
</evidence>
<dbReference type="Gene3D" id="3.30.360.10">
    <property type="entry name" value="Dihydrodipicolinate Reductase, domain 2"/>
    <property type="match status" value="1"/>
</dbReference>
<dbReference type="Gene3D" id="3.40.50.720">
    <property type="entry name" value="NAD(P)-binding Rossmann-like Domain"/>
    <property type="match status" value="1"/>
</dbReference>
<keyword evidence="10 15" id="KW-0220">Diaminopimelate biosynthesis</keyword>
<evidence type="ECO:0000256" key="3">
    <source>
        <dbReference type="ARBA" id="ARBA00005097"/>
    </source>
</evidence>
<dbReference type="UniPathway" id="UPA00050">
    <property type="reaction ID" value="UER00463"/>
</dbReference>
<feature type="binding site" evidence="15">
    <location>
        <begin position="40"/>
        <end position="41"/>
    </location>
    <ligand>
        <name>NADP(+)</name>
        <dbReference type="ChEBI" id="CHEBI:58349"/>
    </ligand>
</feature>
<evidence type="ECO:0000256" key="13">
    <source>
        <dbReference type="ARBA" id="ARBA00023167"/>
    </source>
</evidence>
<evidence type="ECO:0000256" key="10">
    <source>
        <dbReference type="ARBA" id="ARBA00022915"/>
    </source>
</evidence>
<comment type="subunit">
    <text evidence="5 15">Homodimer.</text>
</comment>
<feature type="active site" description="Proton acceptor" evidence="15 16">
    <location>
        <position position="241"/>
    </location>
</feature>
<dbReference type="PIRSF" id="PIRSF000148">
    <property type="entry name" value="ASA_dh"/>
    <property type="match status" value="1"/>
</dbReference>
<evidence type="ECO:0000256" key="8">
    <source>
        <dbReference type="ARBA" id="ARBA00022697"/>
    </source>
</evidence>
<reference evidence="18 19" key="1">
    <citation type="submission" date="2017-04" db="EMBL/GenBank/DDBJ databases">
        <authorList>
            <person name="Afonso C.L."/>
            <person name="Miller P.J."/>
            <person name="Scott M.A."/>
            <person name="Spackman E."/>
            <person name="Goraichik I."/>
            <person name="Dimitrov K.M."/>
            <person name="Suarez D.L."/>
            <person name="Swayne D.E."/>
        </authorList>
    </citation>
    <scope>NUCLEOTIDE SEQUENCE [LARGE SCALE GENOMIC DNA]</scope>
    <source>
        <strain evidence="18 19">DSM 11270</strain>
    </source>
</reference>
<comment type="caution">
    <text evidence="15">Lacks conserved residue(s) required for the propagation of feature annotation.</text>
</comment>
<feature type="domain" description="Semialdehyde dehydrogenase NAD-binding" evidence="17">
    <location>
        <begin position="5"/>
        <end position="119"/>
    </location>
</feature>
<comment type="pathway">
    <text evidence="1 15">Amino-acid biosynthesis; L-methionine biosynthesis via de novo pathway; L-homoserine from L-aspartate: step 2/3.</text>
</comment>
<dbReference type="EC" id="1.2.1.11" evidence="6 15"/>
<dbReference type="SMART" id="SM00859">
    <property type="entry name" value="Semialdhyde_dh"/>
    <property type="match status" value="1"/>
</dbReference>
<dbReference type="GO" id="GO:0009097">
    <property type="term" value="P:isoleucine biosynthetic process"/>
    <property type="evidence" value="ECO:0007669"/>
    <property type="project" value="UniProtKB-UniRule"/>
</dbReference>
<feature type="active site" description="Acyl-thioester intermediate" evidence="15 16">
    <location>
        <position position="128"/>
    </location>
</feature>
<evidence type="ECO:0000256" key="16">
    <source>
        <dbReference type="PIRSR" id="PIRSR000148-1"/>
    </source>
</evidence>
<dbReference type="RefSeq" id="WP_084054044.1">
    <property type="nucleotide sequence ID" value="NZ_FWWT01000022.1"/>
</dbReference>
<dbReference type="NCBIfam" id="NF011456">
    <property type="entry name" value="PRK14874.1"/>
    <property type="match status" value="1"/>
</dbReference>
<evidence type="ECO:0000256" key="12">
    <source>
        <dbReference type="ARBA" id="ARBA00023154"/>
    </source>
</evidence>
<sequence length="336" mass="37264">MKKVNIAIVGATGAVGQEILKVMTERNFPYKSLKLLASKRSAGQKITYNGEVYEVEETTEKSFDDVDIALFAGGPASRAYGRIAQSKGVIVIDNSSTFRLEPDVPLVVPEVNPEALKDHKGLIASPNCSTIIMAVALNPIYRFSKINRVIVSTYQAVSGAGREGIDELSIQSKQVLDGSPIKPDKFAHQIAFNLIPHIDSWVEENYTKEEMKMVYETHKIFDDKEMAITATTVRVPVFRSHSESVYIETEENIPVEKVKELLSSSKGIVVKDEPQENSYPMPADTSDTDDIYVGRIRKDLYIKNGLNLWIAGDQIRKGAATNTVQIAEELLKNNLV</sequence>
<evidence type="ECO:0000256" key="6">
    <source>
        <dbReference type="ARBA" id="ARBA00013120"/>
    </source>
</evidence>
<dbReference type="GO" id="GO:0004073">
    <property type="term" value="F:aspartate-semialdehyde dehydrogenase activity"/>
    <property type="evidence" value="ECO:0007669"/>
    <property type="project" value="UniProtKB-UniRule"/>
</dbReference>
<dbReference type="GO" id="GO:0009088">
    <property type="term" value="P:threonine biosynthetic process"/>
    <property type="evidence" value="ECO:0007669"/>
    <property type="project" value="UniProtKB-UniRule"/>
</dbReference>
<dbReference type="PANTHER" id="PTHR46278:SF2">
    <property type="entry name" value="ASPARTATE-SEMIALDEHYDE DEHYDROGENASE"/>
    <property type="match status" value="1"/>
</dbReference>
<dbReference type="EMBL" id="FWWT01000022">
    <property type="protein sequence ID" value="SMB94529.1"/>
    <property type="molecule type" value="Genomic_DNA"/>
</dbReference>
<dbReference type="Pfam" id="PF01118">
    <property type="entry name" value="Semialdhyde_dh"/>
    <property type="match status" value="1"/>
</dbReference>
<keyword evidence="19" id="KW-1185">Reference proteome</keyword>
<keyword evidence="9 15" id="KW-0521">NADP</keyword>
<dbReference type="SUPFAM" id="SSF51735">
    <property type="entry name" value="NAD(P)-binding Rossmann-fold domains"/>
    <property type="match status" value="1"/>
</dbReference>
<dbReference type="InterPro" id="IPR012080">
    <property type="entry name" value="Asp_semialdehyde_DH"/>
</dbReference>
<keyword evidence="12 15" id="KW-0457">Lysine biosynthesis</keyword>
<keyword evidence="13 15" id="KW-0486">Methionine biosynthesis</keyword>
<dbReference type="InterPro" id="IPR005986">
    <property type="entry name" value="Asp_semialdehyde_DH_beta"/>
</dbReference>
<evidence type="ECO:0000256" key="15">
    <source>
        <dbReference type="HAMAP-Rule" id="MF_02121"/>
    </source>
</evidence>